<comment type="caution">
    <text evidence="2">The sequence shown here is derived from an EMBL/GenBank/DDBJ whole genome shotgun (WGS) entry which is preliminary data.</text>
</comment>
<dbReference type="EMBL" id="JBEZFP010000106">
    <property type="protein sequence ID" value="MEU8137976.1"/>
    <property type="molecule type" value="Genomic_DNA"/>
</dbReference>
<dbReference type="InterPro" id="IPR025968">
    <property type="entry name" value="YwqJ_deaminase"/>
</dbReference>
<keyword evidence="3" id="KW-1185">Reference proteome</keyword>
<name>A0ABV3DQL3_9ACTN</name>
<feature type="compositionally biased region" description="Polar residues" evidence="1">
    <location>
        <begin position="1"/>
        <end position="18"/>
    </location>
</feature>
<protein>
    <submittedName>
        <fullName evidence="2">YwqJ-related putative deaminase</fullName>
    </submittedName>
</protein>
<reference evidence="2 3" key="1">
    <citation type="submission" date="2024-06" db="EMBL/GenBank/DDBJ databases">
        <title>The Natural Products Discovery Center: Release of the First 8490 Sequenced Strains for Exploring Actinobacteria Biosynthetic Diversity.</title>
        <authorList>
            <person name="Kalkreuter E."/>
            <person name="Kautsar S.A."/>
            <person name="Yang D."/>
            <person name="Bader C.D."/>
            <person name="Teijaro C.N."/>
            <person name="Fluegel L."/>
            <person name="Davis C.M."/>
            <person name="Simpson J.R."/>
            <person name="Lauterbach L."/>
            <person name="Steele A.D."/>
            <person name="Gui C."/>
            <person name="Meng S."/>
            <person name="Li G."/>
            <person name="Viehrig K."/>
            <person name="Ye F."/>
            <person name="Su P."/>
            <person name="Kiefer A.F."/>
            <person name="Nichols A."/>
            <person name="Cepeda A.J."/>
            <person name="Yan W."/>
            <person name="Fan B."/>
            <person name="Jiang Y."/>
            <person name="Adhikari A."/>
            <person name="Zheng C.-J."/>
            <person name="Schuster L."/>
            <person name="Cowan T.M."/>
            <person name="Smanski M.J."/>
            <person name="Chevrette M.G."/>
            <person name="De Carvalho L.P.S."/>
            <person name="Shen B."/>
        </authorList>
    </citation>
    <scope>NUCLEOTIDE SEQUENCE [LARGE SCALE GENOMIC DNA]</scope>
    <source>
        <strain evidence="2 3">NPDC048946</strain>
    </source>
</reference>
<feature type="region of interest" description="Disordered" evidence="1">
    <location>
        <begin position="1"/>
        <end position="22"/>
    </location>
</feature>
<accession>A0ABV3DQL3</accession>
<dbReference type="Proteomes" id="UP001551482">
    <property type="component" value="Unassembled WGS sequence"/>
</dbReference>
<sequence>MAPLNPTTSRAPQETTTDGAGAVLVRVPRDSILPAVAAALFTGKKVRTRAGAKGDTAPAPHPLVREFLAGLPADQRERWNGRCPEVELLSEHLIEAEESRKGRAAKKPFTLADARRALKGARVTLRRIREEGDPEHGGYQPPCRSCAALLEHFGVTATEG</sequence>
<organism evidence="2 3">
    <name type="scientific">Streptodolium elevatio</name>
    <dbReference type="NCBI Taxonomy" id="3157996"/>
    <lineage>
        <taxon>Bacteria</taxon>
        <taxon>Bacillati</taxon>
        <taxon>Actinomycetota</taxon>
        <taxon>Actinomycetes</taxon>
        <taxon>Kitasatosporales</taxon>
        <taxon>Streptomycetaceae</taxon>
        <taxon>Streptodolium</taxon>
    </lineage>
</organism>
<evidence type="ECO:0000313" key="3">
    <source>
        <dbReference type="Proteomes" id="UP001551482"/>
    </source>
</evidence>
<gene>
    <name evidence="2" type="ORF">AB0C36_31265</name>
</gene>
<evidence type="ECO:0000313" key="2">
    <source>
        <dbReference type="EMBL" id="MEU8137976.1"/>
    </source>
</evidence>
<proteinExistence type="predicted"/>
<evidence type="ECO:0000256" key="1">
    <source>
        <dbReference type="SAM" id="MobiDB-lite"/>
    </source>
</evidence>
<dbReference type="Pfam" id="PF14431">
    <property type="entry name" value="YwqJ-deaminase"/>
    <property type="match status" value="1"/>
</dbReference>
<dbReference type="RefSeq" id="WP_358360667.1">
    <property type="nucleotide sequence ID" value="NZ_JBEZFP010000106.1"/>
</dbReference>